<evidence type="ECO:0000313" key="3">
    <source>
        <dbReference type="Proteomes" id="UP000822688"/>
    </source>
</evidence>
<dbReference type="AlphaFoldDB" id="A0A8T0IUS2"/>
<sequence length="119" mass="12678">MTRQRRPCSSDLVPPNFQVKRNPSCAAFFPNPSSERLHSHRSGNAVAPPRPPWVVPSLTRSCGHQPIPVSFTSPSPSLPFQPIAITIHVAVVLVVSRPRKLSASQSCPLAEAAAPSPGG</sequence>
<dbReference type="EMBL" id="CM026422">
    <property type="protein sequence ID" value="KAG0587480.1"/>
    <property type="molecule type" value="Genomic_DNA"/>
</dbReference>
<comment type="caution">
    <text evidence="2">The sequence shown here is derived from an EMBL/GenBank/DDBJ whole genome shotgun (WGS) entry which is preliminary data.</text>
</comment>
<evidence type="ECO:0000313" key="2">
    <source>
        <dbReference type="EMBL" id="KAG0587480.1"/>
    </source>
</evidence>
<feature type="region of interest" description="Disordered" evidence="1">
    <location>
        <begin position="99"/>
        <end position="119"/>
    </location>
</feature>
<name>A0A8T0IUS2_CERPU</name>
<organism evidence="2 3">
    <name type="scientific">Ceratodon purpureus</name>
    <name type="common">Fire moss</name>
    <name type="synonym">Dicranum purpureum</name>
    <dbReference type="NCBI Taxonomy" id="3225"/>
    <lineage>
        <taxon>Eukaryota</taxon>
        <taxon>Viridiplantae</taxon>
        <taxon>Streptophyta</taxon>
        <taxon>Embryophyta</taxon>
        <taxon>Bryophyta</taxon>
        <taxon>Bryophytina</taxon>
        <taxon>Bryopsida</taxon>
        <taxon>Dicranidae</taxon>
        <taxon>Pseudoditrichales</taxon>
        <taxon>Ditrichaceae</taxon>
        <taxon>Ceratodon</taxon>
    </lineage>
</organism>
<reference evidence="2" key="1">
    <citation type="submission" date="2020-06" db="EMBL/GenBank/DDBJ databases">
        <title>WGS assembly of Ceratodon purpureus strain R40.</title>
        <authorList>
            <person name="Carey S.B."/>
            <person name="Jenkins J."/>
            <person name="Shu S."/>
            <person name="Lovell J.T."/>
            <person name="Sreedasyam A."/>
            <person name="Maumus F."/>
            <person name="Tiley G.P."/>
            <person name="Fernandez-Pozo N."/>
            <person name="Barry K."/>
            <person name="Chen C."/>
            <person name="Wang M."/>
            <person name="Lipzen A."/>
            <person name="Daum C."/>
            <person name="Saski C.A."/>
            <person name="Payton A.C."/>
            <person name="Mcbreen J.C."/>
            <person name="Conrad R.E."/>
            <person name="Kollar L.M."/>
            <person name="Olsson S."/>
            <person name="Huttunen S."/>
            <person name="Landis J.B."/>
            <person name="Wickett N.J."/>
            <person name="Johnson M.G."/>
            <person name="Rensing S.A."/>
            <person name="Grimwood J."/>
            <person name="Schmutz J."/>
            <person name="Mcdaniel S.F."/>
        </authorList>
    </citation>
    <scope>NUCLEOTIDE SEQUENCE</scope>
    <source>
        <strain evidence="2">R40</strain>
    </source>
</reference>
<dbReference type="Proteomes" id="UP000822688">
    <property type="component" value="Chromosome 2"/>
</dbReference>
<keyword evidence="3" id="KW-1185">Reference proteome</keyword>
<gene>
    <name evidence="2" type="ORF">KC19_2G167500</name>
</gene>
<accession>A0A8T0IUS2</accession>
<proteinExistence type="predicted"/>
<evidence type="ECO:0000256" key="1">
    <source>
        <dbReference type="SAM" id="MobiDB-lite"/>
    </source>
</evidence>
<protein>
    <submittedName>
        <fullName evidence="2">Uncharacterized protein</fullName>
    </submittedName>
</protein>